<evidence type="ECO:0000313" key="6">
    <source>
        <dbReference type="EMBL" id="GJM96917.1"/>
    </source>
</evidence>
<dbReference type="PANTHER" id="PTHR12131:SF7">
    <property type="entry name" value="EXOSOME RNA HELICASE MTR4"/>
    <property type="match status" value="1"/>
</dbReference>
<dbReference type="InterPro" id="IPR011545">
    <property type="entry name" value="DEAD/DEAH_box_helicase_dom"/>
</dbReference>
<sequence>MALDFPFELDDFQRVSIACLERKESILVAAHTSAGKTTIAEYAIALSKRENLRVIYTSPIKALSNQKYRDFKLRFKELEVEVGLITGDVKTDPNSSCLVVTTEILHSMISTDSLMSDVGWVIFDEIHYMEHQERGIVWEESIILLPPSIKMVFLSATMSNAREFADWVCMLHKKPCHVVFTDFRPTPLEHYVFASGGSGFHLIADQDGRFNEENLMSAQSIFTKRENNLEKREAADSDIQTVVKAIKEHHLLPVIFFSFSRKECENHAESLELDYNTEEDKTDIGRIVQAATDT</sequence>
<dbReference type="GO" id="GO:0000460">
    <property type="term" value="P:maturation of 5.8S rRNA"/>
    <property type="evidence" value="ECO:0007669"/>
    <property type="project" value="TreeGrafter"/>
</dbReference>
<dbReference type="GO" id="GO:0016787">
    <property type="term" value="F:hydrolase activity"/>
    <property type="evidence" value="ECO:0007669"/>
    <property type="project" value="UniProtKB-KW"/>
</dbReference>
<comment type="caution">
    <text evidence="6">The sequence shown here is derived from an EMBL/GenBank/DDBJ whole genome shotgun (WGS) entry which is preliminary data.</text>
</comment>
<dbReference type="GO" id="GO:0005524">
    <property type="term" value="F:ATP binding"/>
    <property type="evidence" value="ECO:0007669"/>
    <property type="project" value="UniProtKB-KW"/>
</dbReference>
<dbReference type="InterPro" id="IPR027417">
    <property type="entry name" value="P-loop_NTPase"/>
</dbReference>
<dbReference type="AlphaFoldDB" id="A0AAV5CFS2"/>
<dbReference type="FunFam" id="3.40.50.300:FF:000083">
    <property type="entry name" value="ATP-dependent RNA helicase DOB1"/>
    <property type="match status" value="1"/>
</dbReference>
<dbReference type="Proteomes" id="UP001054889">
    <property type="component" value="Unassembled WGS sequence"/>
</dbReference>
<reference evidence="6" key="1">
    <citation type="journal article" date="2018" name="DNA Res.">
        <title>Multiple hybrid de novo genome assembly of finger millet, an orphan allotetraploid crop.</title>
        <authorList>
            <person name="Hatakeyama M."/>
            <person name="Aluri S."/>
            <person name="Balachadran M.T."/>
            <person name="Sivarajan S.R."/>
            <person name="Patrignani A."/>
            <person name="Gruter S."/>
            <person name="Poveda L."/>
            <person name="Shimizu-Inatsugi R."/>
            <person name="Baeten J."/>
            <person name="Francoijs K.J."/>
            <person name="Nataraja K.N."/>
            <person name="Reddy Y.A.N."/>
            <person name="Phadnis S."/>
            <person name="Ravikumar R.L."/>
            <person name="Schlapbach R."/>
            <person name="Sreeman S.M."/>
            <person name="Shimizu K.K."/>
        </authorList>
    </citation>
    <scope>NUCLEOTIDE SEQUENCE</scope>
</reference>
<proteinExistence type="predicted"/>
<keyword evidence="7" id="KW-1185">Reference proteome</keyword>
<dbReference type="SUPFAM" id="SSF52540">
    <property type="entry name" value="P-loop containing nucleoside triphosphate hydrolases"/>
    <property type="match status" value="1"/>
</dbReference>
<feature type="domain" description="Helicase ATP-binding" evidence="5">
    <location>
        <begin position="17"/>
        <end position="176"/>
    </location>
</feature>
<dbReference type="GO" id="GO:0003676">
    <property type="term" value="F:nucleic acid binding"/>
    <property type="evidence" value="ECO:0007669"/>
    <property type="project" value="InterPro"/>
</dbReference>
<dbReference type="InterPro" id="IPR050699">
    <property type="entry name" value="RNA-DNA_Helicase"/>
</dbReference>
<dbReference type="Pfam" id="PF00270">
    <property type="entry name" value="DEAD"/>
    <property type="match status" value="1"/>
</dbReference>
<keyword evidence="4" id="KW-0067">ATP-binding</keyword>
<dbReference type="InterPro" id="IPR014001">
    <property type="entry name" value="Helicase_ATP-bd"/>
</dbReference>
<evidence type="ECO:0000256" key="4">
    <source>
        <dbReference type="ARBA" id="ARBA00022840"/>
    </source>
</evidence>
<accession>A0AAV5CFS2</accession>
<evidence type="ECO:0000256" key="3">
    <source>
        <dbReference type="ARBA" id="ARBA00022806"/>
    </source>
</evidence>
<dbReference type="PANTHER" id="PTHR12131">
    <property type="entry name" value="ATP-DEPENDENT RNA AND DNA HELICASE"/>
    <property type="match status" value="1"/>
</dbReference>
<name>A0AAV5CFS2_ELECO</name>
<gene>
    <name evidence="6" type="primary">ga13792</name>
    <name evidence="6" type="ORF">PR202_ga13792</name>
</gene>
<dbReference type="GO" id="GO:0004386">
    <property type="term" value="F:helicase activity"/>
    <property type="evidence" value="ECO:0007669"/>
    <property type="project" value="UniProtKB-KW"/>
</dbReference>
<dbReference type="EMBL" id="BQKI01000006">
    <property type="protein sequence ID" value="GJM96917.1"/>
    <property type="molecule type" value="Genomic_DNA"/>
</dbReference>
<evidence type="ECO:0000256" key="2">
    <source>
        <dbReference type="ARBA" id="ARBA00022801"/>
    </source>
</evidence>
<reference evidence="6" key="2">
    <citation type="submission" date="2021-12" db="EMBL/GenBank/DDBJ databases">
        <title>Resequencing data analysis of finger millet.</title>
        <authorList>
            <person name="Hatakeyama M."/>
            <person name="Aluri S."/>
            <person name="Balachadran M.T."/>
            <person name="Sivarajan S.R."/>
            <person name="Poveda L."/>
            <person name="Shimizu-Inatsugi R."/>
            <person name="Schlapbach R."/>
            <person name="Sreeman S.M."/>
            <person name="Shimizu K.K."/>
        </authorList>
    </citation>
    <scope>NUCLEOTIDE SEQUENCE</scope>
</reference>
<dbReference type="SMART" id="SM00487">
    <property type="entry name" value="DEXDc"/>
    <property type="match status" value="1"/>
</dbReference>
<dbReference type="GO" id="GO:0005634">
    <property type="term" value="C:nucleus"/>
    <property type="evidence" value="ECO:0007669"/>
    <property type="project" value="TreeGrafter"/>
</dbReference>
<evidence type="ECO:0000256" key="1">
    <source>
        <dbReference type="ARBA" id="ARBA00022741"/>
    </source>
</evidence>
<dbReference type="Gene3D" id="3.40.50.300">
    <property type="entry name" value="P-loop containing nucleotide triphosphate hydrolases"/>
    <property type="match status" value="2"/>
</dbReference>
<evidence type="ECO:0000259" key="5">
    <source>
        <dbReference type="PROSITE" id="PS51192"/>
    </source>
</evidence>
<protein>
    <recommendedName>
        <fullName evidence="5">Helicase ATP-binding domain-containing protein</fullName>
    </recommendedName>
</protein>
<organism evidence="6 7">
    <name type="scientific">Eleusine coracana subsp. coracana</name>
    <dbReference type="NCBI Taxonomy" id="191504"/>
    <lineage>
        <taxon>Eukaryota</taxon>
        <taxon>Viridiplantae</taxon>
        <taxon>Streptophyta</taxon>
        <taxon>Embryophyta</taxon>
        <taxon>Tracheophyta</taxon>
        <taxon>Spermatophyta</taxon>
        <taxon>Magnoliopsida</taxon>
        <taxon>Liliopsida</taxon>
        <taxon>Poales</taxon>
        <taxon>Poaceae</taxon>
        <taxon>PACMAD clade</taxon>
        <taxon>Chloridoideae</taxon>
        <taxon>Cynodonteae</taxon>
        <taxon>Eleusininae</taxon>
        <taxon>Eleusine</taxon>
    </lineage>
</organism>
<keyword evidence="1" id="KW-0547">Nucleotide-binding</keyword>
<keyword evidence="2" id="KW-0378">Hydrolase</keyword>
<evidence type="ECO:0000313" key="7">
    <source>
        <dbReference type="Proteomes" id="UP001054889"/>
    </source>
</evidence>
<dbReference type="PROSITE" id="PS51192">
    <property type="entry name" value="HELICASE_ATP_BIND_1"/>
    <property type="match status" value="1"/>
</dbReference>
<keyword evidence="3" id="KW-0347">Helicase</keyword>